<dbReference type="RefSeq" id="WP_092063951.1">
    <property type="nucleotide sequence ID" value="NZ_FOJU01000003.1"/>
</dbReference>
<name>A0A1I0XBN9_9RHOB</name>
<accession>A0A1I0XBN9</accession>
<dbReference type="EMBL" id="FOJU01000003">
    <property type="protein sequence ID" value="SFA97333.1"/>
    <property type="molecule type" value="Genomic_DNA"/>
</dbReference>
<dbReference type="OrthoDB" id="7874397at2"/>
<dbReference type="Proteomes" id="UP000198796">
    <property type="component" value="Unassembled WGS sequence"/>
</dbReference>
<proteinExistence type="predicted"/>
<dbReference type="AlphaFoldDB" id="A0A1I0XBN9"/>
<gene>
    <name evidence="1" type="ORF">SAMN05421688_1996</name>
</gene>
<evidence type="ECO:0000313" key="1">
    <source>
        <dbReference type="EMBL" id="SFA97333.1"/>
    </source>
</evidence>
<protein>
    <submittedName>
        <fullName evidence="1">Uncharacterized protein</fullName>
    </submittedName>
</protein>
<keyword evidence="2" id="KW-1185">Reference proteome</keyword>
<sequence length="155" mass="17048">MRERGAVPVGSMDALPEAEARMIRYLRQWFSGPDAKAMMWNDLATRLGPDRAREGLRQFEALLHLALDHGRRPLMRHGLECACVGADEAVFAQFIETARAGEREDAGLLAMLLLRSDIALVAVTLAEEVGHLLSGPFIPTEAPAKASSAQDRYLH</sequence>
<reference evidence="1 2" key="1">
    <citation type="submission" date="2016-10" db="EMBL/GenBank/DDBJ databases">
        <authorList>
            <person name="de Groot N.N."/>
        </authorList>
    </citation>
    <scope>NUCLEOTIDE SEQUENCE [LARGE SCALE GENOMIC DNA]</scope>
    <source>
        <strain evidence="1 2">DSM 29316</strain>
    </source>
</reference>
<organism evidence="1 2">
    <name type="scientific">Poseidonocella pacifica</name>
    <dbReference type="NCBI Taxonomy" id="871651"/>
    <lineage>
        <taxon>Bacteria</taxon>
        <taxon>Pseudomonadati</taxon>
        <taxon>Pseudomonadota</taxon>
        <taxon>Alphaproteobacteria</taxon>
        <taxon>Rhodobacterales</taxon>
        <taxon>Roseobacteraceae</taxon>
        <taxon>Poseidonocella</taxon>
    </lineage>
</organism>
<dbReference type="STRING" id="871651.SAMN05421688_1996"/>
<evidence type="ECO:0000313" key="2">
    <source>
        <dbReference type="Proteomes" id="UP000198796"/>
    </source>
</evidence>